<sequence length="371" mass="39722">MPKLRARALGLPFPGTTGPFNAITDVPGIQVGYKTLINDDSSSPTRTGVTAILPRGRNTTPQPVWAGMYALNGNGEMTGTHWIQDGGYFVGPIMITNSHAVGITHHAAVKWTVAQYKDTWHNNHLWAMPVVAETYDGVLNDINAMHVTEQDVLDALANAKSGHLAEGNVGGGTGMIAYDFKGGTGTASRLVEIANTTYTVAALVQANHGIRPWFTVLGAPIGKLMPHDRIHPVHEQGSIIVIIATDAPMLPHQLKRLAKRAALGVGKNGSPGGNNSGDIFLAFSTANEQDLPQFSAPVCAMDYLNDEVFDEFYMATVEATEESIINAMVAAEDTPTFKQPANKVCKAIDGETLAAMVNSFHAASQMWHKVQ</sequence>
<dbReference type="RefSeq" id="WP_151057858.1">
    <property type="nucleotide sequence ID" value="NZ_CP044222.1"/>
</dbReference>
<evidence type="ECO:0000313" key="2">
    <source>
        <dbReference type="EMBL" id="QEW07938.1"/>
    </source>
</evidence>
<evidence type="ECO:0000313" key="3">
    <source>
        <dbReference type="Proteomes" id="UP000325606"/>
    </source>
</evidence>
<dbReference type="PANTHER" id="PTHR36512">
    <property type="entry name" value="D-AMINOPEPTIDASE"/>
    <property type="match status" value="1"/>
</dbReference>
<name>A0A5J6LHH3_9GAMM</name>
<dbReference type="InterPro" id="IPR016117">
    <property type="entry name" value="ArgJ-like_dom_sf"/>
</dbReference>
<evidence type="ECO:0000256" key="1">
    <source>
        <dbReference type="ARBA" id="ARBA00007068"/>
    </source>
</evidence>
<organism evidence="2 3">
    <name type="scientific">Nitrincola iocasae</name>
    <dbReference type="NCBI Taxonomy" id="2614693"/>
    <lineage>
        <taxon>Bacteria</taxon>
        <taxon>Pseudomonadati</taxon>
        <taxon>Pseudomonadota</taxon>
        <taxon>Gammaproteobacteria</taxon>
        <taxon>Oceanospirillales</taxon>
        <taxon>Oceanospirillaceae</taxon>
        <taxon>Nitrincola</taxon>
    </lineage>
</organism>
<gene>
    <name evidence="2" type="ORF">F5I99_16380</name>
</gene>
<dbReference type="InterPro" id="IPR005321">
    <property type="entry name" value="Peptidase_S58_DmpA"/>
</dbReference>
<dbReference type="PANTHER" id="PTHR36512:SF3">
    <property type="entry name" value="BLR5678 PROTEIN"/>
    <property type="match status" value="1"/>
</dbReference>
<dbReference type="Pfam" id="PF03576">
    <property type="entry name" value="Peptidase_S58"/>
    <property type="match status" value="1"/>
</dbReference>
<dbReference type="Proteomes" id="UP000325606">
    <property type="component" value="Chromosome"/>
</dbReference>
<dbReference type="GO" id="GO:0004177">
    <property type="term" value="F:aminopeptidase activity"/>
    <property type="evidence" value="ECO:0007669"/>
    <property type="project" value="TreeGrafter"/>
</dbReference>
<keyword evidence="3" id="KW-1185">Reference proteome</keyword>
<dbReference type="CDD" id="cd02253">
    <property type="entry name" value="DmpA"/>
    <property type="match status" value="1"/>
</dbReference>
<accession>A0A5J6LHH3</accession>
<dbReference type="EMBL" id="CP044222">
    <property type="protein sequence ID" value="QEW07938.1"/>
    <property type="molecule type" value="Genomic_DNA"/>
</dbReference>
<dbReference type="AlphaFoldDB" id="A0A5J6LHH3"/>
<protein>
    <submittedName>
        <fullName evidence="2">P1 family peptidase</fullName>
    </submittedName>
</protein>
<dbReference type="Gene3D" id="3.60.70.12">
    <property type="entry name" value="L-amino peptidase D-ALA esterase/amidase"/>
    <property type="match status" value="1"/>
</dbReference>
<dbReference type="SUPFAM" id="SSF56266">
    <property type="entry name" value="DmpA/ArgJ-like"/>
    <property type="match status" value="1"/>
</dbReference>
<dbReference type="KEGG" id="nik:F5I99_16380"/>
<reference evidence="2 3" key="1">
    <citation type="submission" date="2019-09" db="EMBL/GenBank/DDBJ databases">
        <title>Nitrincola iocasae sp. nov., a bacterium isolated from the sediment collected at a cold seep field in South China Sea.</title>
        <authorList>
            <person name="Zhang H."/>
            <person name="Wang H."/>
            <person name="Li C."/>
        </authorList>
    </citation>
    <scope>NUCLEOTIDE SEQUENCE [LARGE SCALE GENOMIC DNA]</scope>
    <source>
        <strain evidence="2 3">KXZD1103</strain>
    </source>
</reference>
<comment type="similarity">
    <text evidence="1">Belongs to the peptidase S58 family.</text>
</comment>
<proteinExistence type="inferred from homology"/>